<evidence type="ECO:0000256" key="1">
    <source>
        <dbReference type="ARBA" id="ARBA00004613"/>
    </source>
</evidence>
<keyword evidence="8" id="KW-1185">Reference proteome</keyword>
<keyword evidence="3" id="KW-0964">Secreted</keyword>
<accession>A0A7I7RVY8</accession>
<dbReference type="AlphaFoldDB" id="A0A7I7RVY8"/>
<evidence type="ECO:0000256" key="4">
    <source>
        <dbReference type="ARBA" id="ARBA00022679"/>
    </source>
</evidence>
<organism evidence="7 8">
    <name type="scientific">Mycolicibacterium arabiense</name>
    <dbReference type="NCBI Taxonomy" id="1286181"/>
    <lineage>
        <taxon>Bacteria</taxon>
        <taxon>Bacillati</taxon>
        <taxon>Actinomycetota</taxon>
        <taxon>Actinomycetes</taxon>
        <taxon>Mycobacteriales</taxon>
        <taxon>Mycobacteriaceae</taxon>
        <taxon>Mycolicibacterium</taxon>
    </lineage>
</organism>
<keyword evidence="6 7" id="KW-0012">Acyltransferase</keyword>
<dbReference type="GO" id="GO:0005576">
    <property type="term" value="C:extracellular region"/>
    <property type="evidence" value="ECO:0007669"/>
    <property type="project" value="UniProtKB-SubCell"/>
</dbReference>
<dbReference type="FunFam" id="3.40.50.1820:FF:000086">
    <property type="entry name" value="Diacylglycerol acyltransferase/mycolyltransferase Ag85C"/>
    <property type="match status" value="1"/>
</dbReference>
<geneLocation type="plasmid" evidence="8">
    <name>pjcm18538 dna</name>
</geneLocation>
<gene>
    <name evidence="7" type="primary">fbpB</name>
    <name evidence="7" type="ORF">MARA_22660</name>
</gene>
<dbReference type="Gene3D" id="3.40.50.1820">
    <property type="entry name" value="alpha/beta hydrolase"/>
    <property type="match status" value="1"/>
</dbReference>
<dbReference type="Pfam" id="PF00756">
    <property type="entry name" value="Esterase"/>
    <property type="match status" value="1"/>
</dbReference>
<dbReference type="PANTHER" id="PTHR48098:SF1">
    <property type="entry name" value="DIACYLGLYCEROL ACYLTRANSFERASE_MYCOLYLTRANSFERASE AG85A"/>
    <property type="match status" value="1"/>
</dbReference>
<dbReference type="GO" id="GO:0035375">
    <property type="term" value="F:zymogen binding"/>
    <property type="evidence" value="ECO:0007669"/>
    <property type="project" value="UniProtKB-ARBA"/>
</dbReference>
<comment type="subcellular location">
    <subcellularLocation>
        <location evidence="1">Secreted</location>
    </subcellularLocation>
</comment>
<evidence type="ECO:0000313" key="7">
    <source>
        <dbReference type="EMBL" id="BBY48798.1"/>
    </source>
</evidence>
<name>A0A7I7RVY8_9MYCO</name>
<evidence type="ECO:0000256" key="5">
    <source>
        <dbReference type="ARBA" id="ARBA00022729"/>
    </source>
</evidence>
<dbReference type="InterPro" id="IPR029058">
    <property type="entry name" value="AB_hydrolase_fold"/>
</dbReference>
<evidence type="ECO:0000256" key="2">
    <source>
        <dbReference type="ARBA" id="ARBA00005874"/>
    </source>
</evidence>
<evidence type="ECO:0000256" key="3">
    <source>
        <dbReference type="ARBA" id="ARBA00022525"/>
    </source>
</evidence>
<dbReference type="Proteomes" id="UP000467428">
    <property type="component" value="Chromosome"/>
</dbReference>
<dbReference type="InterPro" id="IPR000801">
    <property type="entry name" value="Esterase-like"/>
</dbReference>
<keyword evidence="5" id="KW-0732">Signal</keyword>
<sequence length="328" mass="35489">MGNSLMFDRIGGRWARRLFVSVMAAVMLPAVIGLTGGSATAGAFSRPGLPVEYLMVPSPSMGRDIKVQFQSGGPNSPAIYMLDGLRARDDFNGWDIETAAFEWYVDSGMSMVMPVGGQSSFYANWYKPACGKAGCLTYNWETFLTQELPAYLAAEKGVRSDGSAAVGLSMAGSAALTLAAHHPGQFIYASSMSGFLNPSEGWWPFLINISMGDAGGYKANDMWGPAETDPAWKYNDPMVQLPTLVANNTRLWIYCGNGQPNELGGGNLPAKFLEGLTVRTNRTFQDNYIAAGGKNGVFNFPDAGTHAWAYWGQQLQQMKPDLQRVLVA</sequence>
<protein>
    <submittedName>
        <fullName evidence="7">Diacylglycerol acyltransferase/mycolyltransferase Ag85B</fullName>
    </submittedName>
</protein>
<reference evidence="7 8" key="1">
    <citation type="journal article" date="2019" name="Emerg. Microbes Infect.">
        <title>Comprehensive subspecies identification of 175 nontuberculous mycobacteria species based on 7547 genomic profiles.</title>
        <authorList>
            <person name="Matsumoto Y."/>
            <person name="Kinjo T."/>
            <person name="Motooka D."/>
            <person name="Nabeya D."/>
            <person name="Jung N."/>
            <person name="Uechi K."/>
            <person name="Horii T."/>
            <person name="Iida T."/>
            <person name="Fujita J."/>
            <person name="Nakamura S."/>
        </authorList>
    </citation>
    <scope>NUCLEOTIDE SEQUENCE [LARGE SCALE GENOMIC DNA]</scope>
    <source>
        <strain evidence="7 8">JCM 18538</strain>
    </source>
</reference>
<dbReference type="InterPro" id="IPR050583">
    <property type="entry name" value="Mycobacterial_A85_antigen"/>
</dbReference>
<keyword evidence="4 7" id="KW-0808">Transferase</keyword>
<dbReference type="GO" id="GO:0016747">
    <property type="term" value="F:acyltransferase activity, transferring groups other than amino-acyl groups"/>
    <property type="evidence" value="ECO:0007669"/>
    <property type="project" value="TreeGrafter"/>
</dbReference>
<evidence type="ECO:0000256" key="6">
    <source>
        <dbReference type="ARBA" id="ARBA00023315"/>
    </source>
</evidence>
<dbReference type="KEGG" id="marz:MARA_22660"/>
<proteinExistence type="inferred from homology"/>
<evidence type="ECO:0000313" key="8">
    <source>
        <dbReference type="Proteomes" id="UP000467428"/>
    </source>
</evidence>
<dbReference type="PANTHER" id="PTHR48098">
    <property type="entry name" value="ENTEROCHELIN ESTERASE-RELATED"/>
    <property type="match status" value="1"/>
</dbReference>
<comment type="similarity">
    <text evidence="2">Belongs to the mycobacterial A85 antigen family.</text>
</comment>
<dbReference type="EMBL" id="AP022593">
    <property type="protein sequence ID" value="BBY48798.1"/>
    <property type="molecule type" value="Genomic_DNA"/>
</dbReference>
<dbReference type="SUPFAM" id="SSF53474">
    <property type="entry name" value="alpha/beta-Hydrolases"/>
    <property type="match status" value="1"/>
</dbReference>